<dbReference type="GO" id="GO:0006508">
    <property type="term" value="P:proteolysis"/>
    <property type="evidence" value="ECO:0007669"/>
    <property type="project" value="InterPro"/>
</dbReference>
<evidence type="ECO:0000313" key="6">
    <source>
        <dbReference type="Proteomes" id="UP000226442"/>
    </source>
</evidence>
<dbReference type="PANTHER" id="PTHR30023">
    <property type="entry name" value="D-ALANYL-D-ALANINE CARBOXYPEPTIDASE"/>
    <property type="match status" value="1"/>
</dbReference>
<dbReference type="Pfam" id="PF02113">
    <property type="entry name" value="Peptidase_S13"/>
    <property type="match status" value="2"/>
</dbReference>
<keyword evidence="2" id="KW-0378">Hydrolase</keyword>
<dbReference type="InterPro" id="IPR012338">
    <property type="entry name" value="Beta-lactam/transpept-like"/>
</dbReference>
<dbReference type="OrthoDB" id="9802627at2"/>
<feature type="region of interest" description="Disordered" evidence="3">
    <location>
        <begin position="418"/>
        <end position="438"/>
    </location>
</feature>
<name>A0A2G4F5C0_9CYAN</name>
<evidence type="ECO:0000256" key="1">
    <source>
        <dbReference type="ARBA" id="ARBA00006096"/>
    </source>
</evidence>
<dbReference type="Proteomes" id="UP000226442">
    <property type="component" value="Unassembled WGS sequence"/>
</dbReference>
<dbReference type="AlphaFoldDB" id="A0A2G4F5C0"/>
<feature type="signal peptide" evidence="4">
    <location>
        <begin position="1"/>
        <end position="21"/>
    </location>
</feature>
<keyword evidence="6" id="KW-1185">Reference proteome</keyword>
<dbReference type="Gene3D" id="3.40.710.10">
    <property type="entry name" value="DD-peptidase/beta-lactamase superfamily"/>
    <property type="match status" value="1"/>
</dbReference>
<organism evidence="5 6">
    <name type="scientific">Tychonema bourrellyi FEM_GT703</name>
    <dbReference type="NCBI Taxonomy" id="2040638"/>
    <lineage>
        <taxon>Bacteria</taxon>
        <taxon>Bacillati</taxon>
        <taxon>Cyanobacteriota</taxon>
        <taxon>Cyanophyceae</taxon>
        <taxon>Oscillatoriophycideae</taxon>
        <taxon>Oscillatoriales</taxon>
        <taxon>Microcoleaceae</taxon>
        <taxon>Tychonema</taxon>
    </lineage>
</organism>
<dbReference type="Gene3D" id="3.50.80.20">
    <property type="entry name" value="D-Ala-D-Ala carboxypeptidase C, peptidase S13"/>
    <property type="match status" value="1"/>
</dbReference>
<evidence type="ECO:0000256" key="3">
    <source>
        <dbReference type="SAM" id="MobiDB-lite"/>
    </source>
</evidence>
<dbReference type="GO" id="GO:0000270">
    <property type="term" value="P:peptidoglycan metabolic process"/>
    <property type="evidence" value="ECO:0007669"/>
    <property type="project" value="TreeGrafter"/>
</dbReference>
<dbReference type="PANTHER" id="PTHR30023:SF0">
    <property type="entry name" value="PENICILLIN-SENSITIVE CARBOXYPEPTIDASE A"/>
    <property type="match status" value="1"/>
</dbReference>
<dbReference type="GO" id="GO:0004185">
    <property type="term" value="F:serine-type carboxypeptidase activity"/>
    <property type="evidence" value="ECO:0007669"/>
    <property type="project" value="InterPro"/>
</dbReference>
<evidence type="ECO:0000313" key="5">
    <source>
        <dbReference type="EMBL" id="PHX57003.1"/>
    </source>
</evidence>
<evidence type="ECO:0000256" key="4">
    <source>
        <dbReference type="SAM" id="SignalP"/>
    </source>
</evidence>
<evidence type="ECO:0000256" key="2">
    <source>
        <dbReference type="ARBA" id="ARBA00022801"/>
    </source>
</evidence>
<comment type="caution">
    <text evidence="5">The sequence shown here is derived from an EMBL/GenBank/DDBJ whole genome shotgun (WGS) entry which is preliminary data.</text>
</comment>
<keyword evidence="5" id="KW-0645">Protease</keyword>
<dbReference type="PRINTS" id="PR00922">
    <property type="entry name" value="DADACBPTASE3"/>
</dbReference>
<accession>A0A2G4F5C0</accession>
<comment type="similarity">
    <text evidence="1">Belongs to the peptidase S13 family.</text>
</comment>
<keyword evidence="4" id="KW-0732">Signal</keyword>
<dbReference type="EMBL" id="NXIB02000008">
    <property type="protein sequence ID" value="PHX57003.1"/>
    <property type="molecule type" value="Genomic_DNA"/>
</dbReference>
<sequence length="438" mass="46915">MLKMRYLKPIALLTLITGCAATPSAELSSSTPVATVSPSPIQVNQPLIVSVSNPETTTNTKIQQYLNSLTSQGFAKENQGIWIQSGNTLLANHQGTIPLPAASITKVATSLVALQKFGPEHQFITLISTNGRIENGILKGDLIIQGGEDPLFVWEEAIAIGNALNKKGIKRVTGNLIIVDKFYMNFELNPLKSGELLKEGLNSQIWSAEATAQHQTLPPNTPKPQVTIDGTVKVSSTPTISAQPLIKHYSLPLAELIKKMNQYSNNLMADMLADTVGGAKVVAQQAAAATGLPPAEIQLVNGSGLSEENLISPRAACGLFLALERYLQPYNMTVADVLTVVGKDKGILSERPLPKLAVIKSGTLDNVSALGGALPTQKQQTVWFVMMNGGPNVEVFRTQQEVLLKDFLSEWGAVQASPPELTANPARNSKVSRSEIVN</sequence>
<proteinExistence type="inferred from homology"/>
<reference evidence="5" key="1">
    <citation type="submission" date="2017-10" db="EMBL/GenBank/DDBJ databases">
        <title>Draft genome sequence of the planktic cyanobacteria Tychonema bourrellyi isolated from alpine lentic freshwater.</title>
        <authorList>
            <person name="Tett A."/>
            <person name="Armanini F."/>
            <person name="Asnicar F."/>
            <person name="Boscaini A."/>
            <person name="Pasolli E."/>
            <person name="Zolfo M."/>
            <person name="Donati C."/>
            <person name="Salmaso N."/>
            <person name="Segata N."/>
        </authorList>
    </citation>
    <scope>NUCLEOTIDE SEQUENCE</scope>
    <source>
        <strain evidence="5">FEM_GT703</strain>
    </source>
</reference>
<feature type="compositionally biased region" description="Polar residues" evidence="3">
    <location>
        <begin position="425"/>
        <end position="438"/>
    </location>
</feature>
<dbReference type="InterPro" id="IPR000667">
    <property type="entry name" value="Peptidase_S13"/>
</dbReference>
<dbReference type="SUPFAM" id="SSF56601">
    <property type="entry name" value="beta-lactamase/transpeptidase-like"/>
    <property type="match status" value="1"/>
</dbReference>
<gene>
    <name evidence="5" type="ORF">CP500_002370</name>
</gene>
<keyword evidence="5" id="KW-0121">Carboxypeptidase</keyword>
<feature type="chain" id="PRO_5013915331" evidence="4">
    <location>
        <begin position="22"/>
        <end position="438"/>
    </location>
</feature>
<protein>
    <submittedName>
        <fullName evidence="5">D-alanyl-D-alanine carboxypeptidase</fullName>
    </submittedName>
</protein>
<dbReference type="PROSITE" id="PS51257">
    <property type="entry name" value="PROKAR_LIPOPROTEIN"/>
    <property type="match status" value="1"/>
</dbReference>